<sequence>MDPKAQSAAAANRVYEDFVPPSDWSRNEANDKLVVVLPGFRKEQLKIQVTSNNALRISGERPLRDNIWSRFTKEFPLSSESNTEGISARFEGVRLTVMVPKMIPKAEPPTMEAPTQKTDQKVPSSPRKDKETEPADAKETQKKMRTSELDEGSISKPSEVQRGKILRRLKTRVVDFTQSVKPSGDKEEEEALGDLDKGSWKLKNLINLIVATVLLVLVLGLFAKNIIKSAP</sequence>
<accession>A0ACB9L7S0</accession>
<proteinExistence type="predicted"/>
<reference evidence="1 2" key="1">
    <citation type="journal article" date="2022" name="DNA Res.">
        <title>Chromosomal-level genome assembly of the orchid tree Bauhinia variegata (Leguminosae; Cercidoideae) supports the allotetraploid origin hypothesis of Bauhinia.</title>
        <authorList>
            <person name="Zhong Y."/>
            <person name="Chen Y."/>
            <person name="Zheng D."/>
            <person name="Pang J."/>
            <person name="Liu Y."/>
            <person name="Luo S."/>
            <person name="Meng S."/>
            <person name="Qian L."/>
            <person name="Wei D."/>
            <person name="Dai S."/>
            <person name="Zhou R."/>
        </authorList>
    </citation>
    <scope>NUCLEOTIDE SEQUENCE [LARGE SCALE GENOMIC DNA]</scope>
    <source>
        <strain evidence="1">BV-YZ2020</strain>
    </source>
</reference>
<keyword evidence="2" id="KW-1185">Reference proteome</keyword>
<organism evidence="1 2">
    <name type="scientific">Bauhinia variegata</name>
    <name type="common">Purple orchid tree</name>
    <name type="synonym">Phanera variegata</name>
    <dbReference type="NCBI Taxonomy" id="167791"/>
    <lineage>
        <taxon>Eukaryota</taxon>
        <taxon>Viridiplantae</taxon>
        <taxon>Streptophyta</taxon>
        <taxon>Embryophyta</taxon>
        <taxon>Tracheophyta</taxon>
        <taxon>Spermatophyta</taxon>
        <taxon>Magnoliopsida</taxon>
        <taxon>eudicotyledons</taxon>
        <taxon>Gunneridae</taxon>
        <taxon>Pentapetalae</taxon>
        <taxon>rosids</taxon>
        <taxon>fabids</taxon>
        <taxon>Fabales</taxon>
        <taxon>Fabaceae</taxon>
        <taxon>Cercidoideae</taxon>
        <taxon>Cercideae</taxon>
        <taxon>Bauhiniinae</taxon>
        <taxon>Bauhinia</taxon>
    </lineage>
</organism>
<dbReference type="EMBL" id="CM039437">
    <property type="protein sequence ID" value="KAI4305801.1"/>
    <property type="molecule type" value="Genomic_DNA"/>
</dbReference>
<comment type="caution">
    <text evidence="1">The sequence shown here is derived from an EMBL/GenBank/DDBJ whole genome shotgun (WGS) entry which is preliminary data.</text>
</comment>
<protein>
    <submittedName>
        <fullName evidence="1">Uncharacterized protein</fullName>
    </submittedName>
</protein>
<gene>
    <name evidence="1" type="ORF">L6164_029144</name>
</gene>
<name>A0ACB9L7S0_BAUVA</name>
<dbReference type="Proteomes" id="UP000828941">
    <property type="component" value="Chromosome 12"/>
</dbReference>
<evidence type="ECO:0000313" key="2">
    <source>
        <dbReference type="Proteomes" id="UP000828941"/>
    </source>
</evidence>
<evidence type="ECO:0000313" key="1">
    <source>
        <dbReference type="EMBL" id="KAI4305801.1"/>
    </source>
</evidence>